<name>A0ABN4CFV5_9CORY</name>
<dbReference type="RefSeq" id="WP_225868390.1">
    <property type="nucleotide sequence ID" value="NZ_CP004350.1"/>
</dbReference>
<gene>
    <name evidence="1" type="ORF">CCASEI_08340</name>
</gene>
<dbReference type="Proteomes" id="UP000019226">
    <property type="component" value="Chromosome"/>
</dbReference>
<proteinExistence type="predicted"/>
<evidence type="ECO:0008006" key="3">
    <source>
        <dbReference type="Google" id="ProtNLM"/>
    </source>
</evidence>
<accession>A0ABN4CFV5</accession>
<dbReference type="GeneID" id="82877805"/>
<dbReference type="EMBL" id="CP004350">
    <property type="protein sequence ID" value="AHI20233.1"/>
    <property type="molecule type" value="Genomic_DNA"/>
</dbReference>
<sequence length="309" mass="33438">MRNRSFTKAIAAVLTAGMVLSLSSCFRQTEPVVTRAVFSLEDDQISLSQAETENHNRLVQEQFRDEVHVLPDPWGLESVELFFGPAGSNSIVISENTDSAKLRAASIAVAQRAPMVTYDDSIRSELIAQMDHLGTTRILLVGKVPFAATSGEIEILHDPGTTSALGEMTAFQFTSQVVAAPEDMAQAVADLDPTAHTELKAAWEPLYREEQWETQPIPAQSRRDSGMSPVIIGTPESSVASIANANAWGGDVWIMPTGDPRDSKQQMALVSGLENGPLVALSPQFGDTNLLTDRIRQGWNSPTSAESMS</sequence>
<evidence type="ECO:0000313" key="1">
    <source>
        <dbReference type="EMBL" id="AHI20233.1"/>
    </source>
</evidence>
<organism evidence="1 2">
    <name type="scientific">Corynebacterium casei LMG S-19264</name>
    <dbReference type="NCBI Taxonomy" id="1285583"/>
    <lineage>
        <taxon>Bacteria</taxon>
        <taxon>Bacillati</taxon>
        <taxon>Actinomycetota</taxon>
        <taxon>Actinomycetes</taxon>
        <taxon>Mycobacteriales</taxon>
        <taxon>Corynebacteriaceae</taxon>
        <taxon>Corynebacterium</taxon>
    </lineage>
</organism>
<dbReference type="PROSITE" id="PS51257">
    <property type="entry name" value="PROKAR_LIPOPROTEIN"/>
    <property type="match status" value="1"/>
</dbReference>
<evidence type="ECO:0000313" key="2">
    <source>
        <dbReference type="Proteomes" id="UP000019226"/>
    </source>
</evidence>
<reference evidence="2" key="1">
    <citation type="submission" date="2013-02" db="EMBL/GenBank/DDBJ databases">
        <title>The complete genome sequence of Corynebacterium casei LMG S-19264 (=DSM 44701).</title>
        <authorList>
            <person name="Ruckert C."/>
            <person name="Albersmeier A."/>
            <person name="Kalinowski J."/>
        </authorList>
    </citation>
    <scope>NUCLEOTIDE SEQUENCE [LARGE SCALE GENOMIC DNA]</scope>
    <source>
        <strain evidence="2">LMG S-19264</strain>
    </source>
</reference>
<keyword evidence="2" id="KW-1185">Reference proteome</keyword>
<protein>
    <recommendedName>
        <fullName evidence="3">Secreted protein</fullName>
    </recommendedName>
</protein>